<feature type="compositionally biased region" description="Basic and acidic residues" evidence="1">
    <location>
        <begin position="54"/>
        <end position="70"/>
    </location>
</feature>
<reference evidence="2" key="2">
    <citation type="submission" date="2025-09" db="UniProtKB">
        <authorList>
            <consortium name="Ensembl"/>
        </authorList>
    </citation>
    <scope>IDENTIFICATION</scope>
</reference>
<evidence type="ECO:0000313" key="3">
    <source>
        <dbReference type="Proteomes" id="UP000472241"/>
    </source>
</evidence>
<organism evidence="2 3">
    <name type="scientific">Lynx canadensis</name>
    <name type="common">Canada lynx</name>
    <name type="synonym">Felis canadensis</name>
    <dbReference type="NCBI Taxonomy" id="61383"/>
    <lineage>
        <taxon>Eukaryota</taxon>
        <taxon>Metazoa</taxon>
        <taxon>Chordata</taxon>
        <taxon>Craniata</taxon>
        <taxon>Vertebrata</taxon>
        <taxon>Euteleostomi</taxon>
        <taxon>Mammalia</taxon>
        <taxon>Eutheria</taxon>
        <taxon>Laurasiatheria</taxon>
        <taxon>Carnivora</taxon>
        <taxon>Feliformia</taxon>
        <taxon>Felidae</taxon>
        <taxon>Felinae</taxon>
        <taxon>Lynx</taxon>
    </lineage>
</organism>
<keyword evidence="3" id="KW-1185">Reference proteome</keyword>
<dbReference type="Proteomes" id="UP000472241">
    <property type="component" value="Unplaced"/>
</dbReference>
<dbReference type="Ensembl" id="ENSLCNT00005021465.1">
    <property type="protein sequence ID" value="ENSLCNP00005019158.1"/>
    <property type="gene ID" value="ENSLCNG00005012536.1"/>
</dbReference>
<feature type="region of interest" description="Disordered" evidence="1">
    <location>
        <begin position="34"/>
        <end position="77"/>
    </location>
</feature>
<name>A0A667HHH9_LYNCA</name>
<proteinExistence type="predicted"/>
<accession>A0A667HHH9</accession>
<sequence length="77" mass="9196">MELPFTSLEMAFILLAFVIFSLFTLASIYTNPDERNEEEEHQVKEKEKKKKRRESKEKKNFPKKEHKIEAVARSCHL</sequence>
<protein>
    <submittedName>
        <fullName evidence="2">Small integral membrane protein 31</fullName>
    </submittedName>
</protein>
<evidence type="ECO:0000256" key="1">
    <source>
        <dbReference type="SAM" id="MobiDB-lite"/>
    </source>
</evidence>
<dbReference type="AlphaFoldDB" id="A0A667HHH9"/>
<evidence type="ECO:0000313" key="2">
    <source>
        <dbReference type="Ensembl" id="ENSLCNP00005019158.1"/>
    </source>
</evidence>
<reference evidence="2" key="1">
    <citation type="submission" date="2025-08" db="UniProtKB">
        <authorList>
            <consortium name="Ensembl"/>
        </authorList>
    </citation>
    <scope>IDENTIFICATION</scope>
</reference>